<dbReference type="KEGG" id="pgin:FRZ67_00405"/>
<feature type="transmembrane region" description="Helical" evidence="1">
    <location>
        <begin position="217"/>
        <end position="241"/>
    </location>
</feature>
<organism evidence="2 3">
    <name type="scientific">Panacibacter ginsenosidivorans</name>
    <dbReference type="NCBI Taxonomy" id="1813871"/>
    <lineage>
        <taxon>Bacteria</taxon>
        <taxon>Pseudomonadati</taxon>
        <taxon>Bacteroidota</taxon>
        <taxon>Chitinophagia</taxon>
        <taxon>Chitinophagales</taxon>
        <taxon>Chitinophagaceae</taxon>
        <taxon>Panacibacter</taxon>
    </lineage>
</organism>
<keyword evidence="3" id="KW-1185">Reference proteome</keyword>
<feature type="transmembrane region" description="Helical" evidence="1">
    <location>
        <begin position="303"/>
        <end position="323"/>
    </location>
</feature>
<sequence length="326" mass="37086">MVSFFKEKSATAVFGLFIVSIGVRLFFWEHTPRIITSANDGLIYTLLSRLTFLPVVAVGLLYHAIVVLQALRINYALNDLRMFPKSAYTTALAYILLTALFPAWNNISAALVINSMVIWLLFRLLKLYNASTPKSLIYNIGLIVSCTVILYYAALPLLLLALIAIAIYRPFRLNEWLILLLGILTPFYFLAGYLFLKDQLEPILKQLDIFELQIIRPANLAMTIITLVFAGLAIISGAYLWQANSNRMVIQVRKNWSILFFMIILFIPGIFFIKNSWPNALLLAAPAGAAFISNTWLYSRKSLLPALLFWLFVILILYNNWIVTKF</sequence>
<evidence type="ECO:0000313" key="2">
    <source>
        <dbReference type="EMBL" id="QEC65836.1"/>
    </source>
</evidence>
<accession>A0A5B8V5G7</accession>
<dbReference type="OrthoDB" id="1115611at2"/>
<dbReference type="EMBL" id="CP042435">
    <property type="protein sequence ID" value="QEC65836.1"/>
    <property type="molecule type" value="Genomic_DNA"/>
</dbReference>
<feature type="transmembrane region" description="Helical" evidence="1">
    <location>
        <begin position="50"/>
        <end position="71"/>
    </location>
</feature>
<feature type="transmembrane region" description="Helical" evidence="1">
    <location>
        <begin position="137"/>
        <end position="170"/>
    </location>
</feature>
<gene>
    <name evidence="2" type="ORF">FRZ67_00405</name>
</gene>
<reference evidence="2 3" key="1">
    <citation type="journal article" date="2016" name="Int. J. Syst. Evol. Microbiol.">
        <title>Panacibacter ginsenosidivorans gen. nov., sp. nov., with ginsenoside converting activity isolated from soil of a ginseng field.</title>
        <authorList>
            <person name="Siddiqi M.Z."/>
            <person name="Muhammad Shafi S."/>
            <person name="Choi K.D."/>
            <person name="Im W.T."/>
        </authorList>
    </citation>
    <scope>NUCLEOTIDE SEQUENCE [LARGE SCALE GENOMIC DNA]</scope>
    <source>
        <strain evidence="2 3">Gsoil1550</strain>
    </source>
</reference>
<feature type="transmembrane region" description="Helical" evidence="1">
    <location>
        <begin position="256"/>
        <end position="273"/>
    </location>
</feature>
<feature type="transmembrane region" description="Helical" evidence="1">
    <location>
        <begin position="176"/>
        <end position="196"/>
    </location>
</feature>
<keyword evidence="1" id="KW-1133">Transmembrane helix</keyword>
<evidence type="ECO:0000256" key="1">
    <source>
        <dbReference type="SAM" id="Phobius"/>
    </source>
</evidence>
<keyword evidence="1" id="KW-0472">Membrane</keyword>
<proteinExistence type="predicted"/>
<dbReference type="AlphaFoldDB" id="A0A5B8V5G7"/>
<evidence type="ECO:0000313" key="3">
    <source>
        <dbReference type="Proteomes" id="UP000321533"/>
    </source>
</evidence>
<keyword evidence="1" id="KW-0812">Transmembrane</keyword>
<feature type="transmembrane region" description="Helical" evidence="1">
    <location>
        <begin position="107"/>
        <end position="125"/>
    </location>
</feature>
<dbReference type="RefSeq" id="WP_147187636.1">
    <property type="nucleotide sequence ID" value="NZ_CP042435.1"/>
</dbReference>
<evidence type="ECO:0008006" key="4">
    <source>
        <dbReference type="Google" id="ProtNLM"/>
    </source>
</evidence>
<name>A0A5B8V5G7_9BACT</name>
<dbReference type="Proteomes" id="UP000321533">
    <property type="component" value="Chromosome"/>
</dbReference>
<protein>
    <recommendedName>
        <fullName evidence="4">Beta-carotene 15,15'-monooxygenase</fullName>
    </recommendedName>
</protein>
<feature type="transmembrane region" description="Helical" evidence="1">
    <location>
        <begin position="12"/>
        <end position="30"/>
    </location>
</feature>
<feature type="transmembrane region" description="Helical" evidence="1">
    <location>
        <begin position="280"/>
        <end position="297"/>
    </location>
</feature>